<feature type="non-terminal residue" evidence="1">
    <location>
        <position position="1"/>
    </location>
</feature>
<dbReference type="EMBL" id="BARV01014771">
    <property type="protein sequence ID" value="GAI22976.1"/>
    <property type="molecule type" value="Genomic_DNA"/>
</dbReference>
<reference evidence="1" key="1">
    <citation type="journal article" date="2014" name="Front. Microbiol.">
        <title>High frequency of phylogenetically diverse reductive dehalogenase-homologous genes in deep subseafloor sedimentary metagenomes.</title>
        <authorList>
            <person name="Kawai M."/>
            <person name="Futagami T."/>
            <person name="Toyoda A."/>
            <person name="Takaki Y."/>
            <person name="Nishi S."/>
            <person name="Hori S."/>
            <person name="Arai W."/>
            <person name="Tsubouchi T."/>
            <person name="Morono Y."/>
            <person name="Uchiyama I."/>
            <person name="Ito T."/>
            <person name="Fujiyama A."/>
            <person name="Inagaki F."/>
            <person name="Takami H."/>
        </authorList>
    </citation>
    <scope>NUCLEOTIDE SEQUENCE</scope>
    <source>
        <strain evidence="1">Expedition CK06-06</strain>
    </source>
</reference>
<accession>X1MYA9</accession>
<gene>
    <name evidence="1" type="ORF">S06H3_25635</name>
</gene>
<proteinExistence type="predicted"/>
<dbReference type="AlphaFoldDB" id="X1MYA9"/>
<name>X1MYA9_9ZZZZ</name>
<organism evidence="1">
    <name type="scientific">marine sediment metagenome</name>
    <dbReference type="NCBI Taxonomy" id="412755"/>
    <lineage>
        <taxon>unclassified sequences</taxon>
        <taxon>metagenomes</taxon>
        <taxon>ecological metagenomes</taxon>
    </lineage>
</organism>
<sequence length="302" mass="34267">FSEEITTTSTTEVILTPPEDVNVTILTDEYVMPAAELATTKTNPDIIIIENKYIKMSVLPNRGRLIFDYLFKPTGNNELFSNKRPSPVKIDRDYVVEFGGYYLSIPWNPRARQPYDLEYELIEKGPAIVKVYVWGEDPMNSAFMEAWIIVEQDASLVQIETKISNKSDEDIHIELSDYAVVAPGGGLTDNSHFIIPTSEVIIEQSKDNWMGMTGDIISWPSAWSKWSSFEQFGLFNIKMDKMLEAFVAINNSDAGDTLIKLWEPADFFDGLRVWSWGKNYKDTRGAEPTANFENYTGVISIP</sequence>
<comment type="caution">
    <text evidence="1">The sequence shown here is derived from an EMBL/GenBank/DDBJ whole genome shotgun (WGS) entry which is preliminary data.</text>
</comment>
<evidence type="ECO:0000313" key="1">
    <source>
        <dbReference type="EMBL" id="GAI22976.1"/>
    </source>
</evidence>
<feature type="non-terminal residue" evidence="1">
    <location>
        <position position="302"/>
    </location>
</feature>
<protein>
    <submittedName>
        <fullName evidence="1">Uncharacterized protein</fullName>
    </submittedName>
</protein>